<dbReference type="OMA" id="DPVWIQL"/>
<evidence type="ECO:0000313" key="3">
    <source>
        <dbReference type="Proteomes" id="UP000218811"/>
    </source>
</evidence>
<dbReference type="EMBL" id="KB467831">
    <property type="protein sequence ID" value="PCH33082.1"/>
    <property type="molecule type" value="Genomic_DNA"/>
</dbReference>
<evidence type="ECO:0000313" key="2">
    <source>
        <dbReference type="EMBL" id="PCH33082.1"/>
    </source>
</evidence>
<organism evidence="2 3">
    <name type="scientific">Wolfiporia cocos (strain MD-104)</name>
    <name type="common">Brown rot fungus</name>
    <dbReference type="NCBI Taxonomy" id="742152"/>
    <lineage>
        <taxon>Eukaryota</taxon>
        <taxon>Fungi</taxon>
        <taxon>Dikarya</taxon>
        <taxon>Basidiomycota</taxon>
        <taxon>Agaricomycotina</taxon>
        <taxon>Agaricomycetes</taxon>
        <taxon>Polyporales</taxon>
        <taxon>Phaeolaceae</taxon>
        <taxon>Wolfiporia</taxon>
    </lineage>
</organism>
<gene>
    <name evidence="2" type="ORF">WOLCODRAFT_134887</name>
</gene>
<dbReference type="Proteomes" id="UP000218811">
    <property type="component" value="Unassembled WGS sequence"/>
</dbReference>
<name>A0A2H3ISW5_WOLCO</name>
<feature type="compositionally biased region" description="Acidic residues" evidence="1">
    <location>
        <begin position="62"/>
        <end position="82"/>
    </location>
</feature>
<sequence>MALVRNFGPLRDVRPRKAASGTSSRPRSRPQKTVPIIRSDDENTYESSHKSLSGHHKLREESDSDNLESESEPTDPADLDENLDYAFKKGDPVWIQLKGKWYHGKVGAIVESKKQPMVTLYTVFFRGNLKVNLTPVDGAIKPDTPRIRRLLRVANWL</sequence>
<reference evidence="2 3" key="1">
    <citation type="journal article" date="2012" name="Science">
        <title>The Paleozoic origin of enzymatic lignin decomposition reconstructed from 31 fungal genomes.</title>
        <authorList>
            <person name="Floudas D."/>
            <person name="Binder M."/>
            <person name="Riley R."/>
            <person name="Barry K."/>
            <person name="Blanchette R.A."/>
            <person name="Henrissat B."/>
            <person name="Martinez A.T."/>
            <person name="Otillar R."/>
            <person name="Spatafora J.W."/>
            <person name="Yadav J.S."/>
            <person name="Aerts A."/>
            <person name="Benoit I."/>
            <person name="Boyd A."/>
            <person name="Carlson A."/>
            <person name="Copeland A."/>
            <person name="Coutinho P.M."/>
            <person name="de Vries R.P."/>
            <person name="Ferreira P."/>
            <person name="Findley K."/>
            <person name="Foster B."/>
            <person name="Gaskell J."/>
            <person name="Glotzer D."/>
            <person name="Gorecki P."/>
            <person name="Heitman J."/>
            <person name="Hesse C."/>
            <person name="Hori C."/>
            <person name="Igarashi K."/>
            <person name="Jurgens J.A."/>
            <person name="Kallen N."/>
            <person name="Kersten P."/>
            <person name="Kohler A."/>
            <person name="Kuees U."/>
            <person name="Kumar T.K.A."/>
            <person name="Kuo A."/>
            <person name="LaButti K."/>
            <person name="Larrondo L.F."/>
            <person name="Lindquist E."/>
            <person name="Ling A."/>
            <person name="Lombard V."/>
            <person name="Lucas S."/>
            <person name="Lundell T."/>
            <person name="Martin R."/>
            <person name="McLaughlin D.J."/>
            <person name="Morgenstern I."/>
            <person name="Morin E."/>
            <person name="Murat C."/>
            <person name="Nagy L.G."/>
            <person name="Nolan M."/>
            <person name="Ohm R.A."/>
            <person name="Patyshakuliyeva A."/>
            <person name="Rokas A."/>
            <person name="Ruiz-Duenas F.J."/>
            <person name="Sabat G."/>
            <person name="Salamov A."/>
            <person name="Samejima M."/>
            <person name="Schmutz J."/>
            <person name="Slot J.C."/>
            <person name="St John F."/>
            <person name="Stenlid J."/>
            <person name="Sun H."/>
            <person name="Sun S."/>
            <person name="Syed K."/>
            <person name="Tsang A."/>
            <person name="Wiebenga A."/>
            <person name="Young D."/>
            <person name="Pisabarro A."/>
            <person name="Eastwood D.C."/>
            <person name="Martin F."/>
            <person name="Cullen D."/>
            <person name="Grigoriev I.V."/>
            <person name="Hibbett D.S."/>
        </authorList>
    </citation>
    <scope>NUCLEOTIDE SEQUENCE [LARGE SCALE GENOMIC DNA]</scope>
    <source>
        <strain evidence="2 3">MD-104</strain>
    </source>
</reference>
<dbReference type="OrthoDB" id="3205170at2759"/>
<evidence type="ECO:0000256" key="1">
    <source>
        <dbReference type="SAM" id="MobiDB-lite"/>
    </source>
</evidence>
<keyword evidence="3" id="KW-1185">Reference proteome</keyword>
<proteinExistence type="predicted"/>
<feature type="region of interest" description="Disordered" evidence="1">
    <location>
        <begin position="1"/>
        <end position="82"/>
    </location>
</feature>
<protein>
    <submittedName>
        <fullName evidence="2">Uncharacterized protein</fullName>
    </submittedName>
</protein>
<accession>A0A2H3ISW5</accession>
<dbReference type="AlphaFoldDB" id="A0A2H3ISW5"/>